<gene>
    <name evidence="2" type="ORF">JY651_13190</name>
</gene>
<name>A0ABX7P5R9_9BACT</name>
<evidence type="ECO:0000256" key="1">
    <source>
        <dbReference type="SAM" id="Phobius"/>
    </source>
</evidence>
<sequence length="124" mass="12642">MKEAFLAGGWGMYPTLVAGLALILTCLLYAFRPESRFVPLMLSLGLFTLMAGTLGFASGLISMTSYAVGPGSSEVPANILLAGFGESLHNVALALILATLGTLLASVGTLRLALGARAARAALG</sequence>
<dbReference type="RefSeq" id="WP_206727370.1">
    <property type="nucleotide sequence ID" value="NZ_CP071090.1"/>
</dbReference>
<feature type="transmembrane region" description="Helical" evidence="1">
    <location>
        <begin position="88"/>
        <end position="114"/>
    </location>
</feature>
<evidence type="ECO:0000313" key="3">
    <source>
        <dbReference type="Proteomes" id="UP000662747"/>
    </source>
</evidence>
<protein>
    <submittedName>
        <fullName evidence="2">Uncharacterized protein</fullName>
    </submittedName>
</protein>
<feature type="transmembrane region" description="Helical" evidence="1">
    <location>
        <begin position="43"/>
        <end position="68"/>
    </location>
</feature>
<organism evidence="2 3">
    <name type="scientific">Pyxidicoccus parkwayensis</name>
    <dbReference type="NCBI Taxonomy" id="2813578"/>
    <lineage>
        <taxon>Bacteria</taxon>
        <taxon>Pseudomonadati</taxon>
        <taxon>Myxococcota</taxon>
        <taxon>Myxococcia</taxon>
        <taxon>Myxococcales</taxon>
        <taxon>Cystobacterineae</taxon>
        <taxon>Myxococcaceae</taxon>
        <taxon>Pyxidicoccus</taxon>
    </lineage>
</organism>
<keyword evidence="1" id="KW-0812">Transmembrane</keyword>
<keyword evidence="1" id="KW-1133">Transmembrane helix</keyword>
<dbReference type="EMBL" id="CP071090">
    <property type="protein sequence ID" value="QSQ25819.1"/>
    <property type="molecule type" value="Genomic_DNA"/>
</dbReference>
<dbReference type="Proteomes" id="UP000662747">
    <property type="component" value="Chromosome"/>
</dbReference>
<reference evidence="2 3" key="1">
    <citation type="submission" date="2021-02" db="EMBL/GenBank/DDBJ databases">
        <title>De Novo genome assembly of isolated myxobacteria.</title>
        <authorList>
            <person name="Stevens D.C."/>
        </authorList>
    </citation>
    <scope>NUCLEOTIDE SEQUENCE [LARGE SCALE GENOMIC DNA]</scope>
    <source>
        <strain evidence="3">SCPEA02</strain>
    </source>
</reference>
<evidence type="ECO:0000313" key="2">
    <source>
        <dbReference type="EMBL" id="QSQ25819.1"/>
    </source>
</evidence>
<feature type="transmembrane region" description="Helical" evidence="1">
    <location>
        <begin position="12"/>
        <end position="31"/>
    </location>
</feature>
<keyword evidence="1" id="KW-0472">Membrane</keyword>
<proteinExistence type="predicted"/>
<keyword evidence="3" id="KW-1185">Reference proteome</keyword>
<accession>A0ABX7P5R9</accession>